<proteinExistence type="predicted"/>
<dbReference type="EMBL" id="JHEG04000001">
    <property type="protein sequence ID" value="KAF3890263.1"/>
    <property type="molecule type" value="Genomic_DNA"/>
</dbReference>
<evidence type="ECO:0000313" key="1">
    <source>
        <dbReference type="EMBL" id="KAF3890263.1"/>
    </source>
</evidence>
<gene>
    <name evidence="2" type="ORF">DA73_0212790</name>
    <name evidence="1" type="ORF">DA73_0400036050</name>
</gene>
<dbReference type="Proteomes" id="UP000029738">
    <property type="component" value="Unassembled WGS sequence"/>
</dbReference>
<comment type="caution">
    <text evidence="2">The sequence shown here is derived from an EMBL/GenBank/DDBJ whole genome shotgun (WGS) entry which is preliminary data.</text>
</comment>
<evidence type="ECO:0000313" key="2">
    <source>
        <dbReference type="EMBL" id="KIE12404.1"/>
    </source>
</evidence>
<dbReference type="RefSeq" id="WP_050045546.1">
    <property type="nucleotide sequence ID" value="NZ_JHEG04000001.1"/>
</dbReference>
<protein>
    <submittedName>
        <fullName evidence="2">Uncharacterized protein</fullName>
    </submittedName>
</protein>
<dbReference type="OrthoDB" id="719343at2"/>
<dbReference type="STRING" id="1479485.DA73_0212790"/>
<dbReference type="EMBL" id="JHEG02000037">
    <property type="protein sequence ID" value="KIE12404.1"/>
    <property type="molecule type" value="Genomic_DNA"/>
</dbReference>
<keyword evidence="3" id="KW-1185">Reference proteome</keyword>
<evidence type="ECO:0000313" key="3">
    <source>
        <dbReference type="Proteomes" id="UP000029738"/>
    </source>
</evidence>
<accession>A0A0C1R4D2</accession>
<reference evidence="2" key="1">
    <citation type="journal article" date="2015" name="Genome Announc.">
        <title>Draft Genome Sequence of Tolypothrix boutellei Strain VB521301.</title>
        <authorList>
            <person name="Chandrababunaidu M.M."/>
            <person name="Singh D."/>
            <person name="Sen D."/>
            <person name="Bhan S."/>
            <person name="Das S."/>
            <person name="Gupta A."/>
            <person name="Adhikary S.P."/>
            <person name="Tripathy S."/>
        </authorList>
    </citation>
    <scope>NUCLEOTIDE SEQUENCE</scope>
    <source>
        <strain evidence="2">VB521301</strain>
    </source>
</reference>
<name>A0A0C1R4D2_9CYAN</name>
<dbReference type="AlphaFoldDB" id="A0A0C1R4D2"/>
<organism evidence="2">
    <name type="scientific">Tolypothrix bouteillei VB521301</name>
    <dbReference type="NCBI Taxonomy" id="1479485"/>
    <lineage>
        <taxon>Bacteria</taxon>
        <taxon>Bacillati</taxon>
        <taxon>Cyanobacteriota</taxon>
        <taxon>Cyanophyceae</taxon>
        <taxon>Nostocales</taxon>
        <taxon>Tolypothrichaceae</taxon>
        <taxon>Tolypothrix</taxon>
    </lineage>
</organism>
<sequence length="739" mass="82156">MSLIDEVKQVCDRLAPFGWRDLLLQHGLDITASNLKQELTKDLPAIKRQLPGFEDFAFEGKRGVEAGNPSRSLLFHAFASPNVVLGTQSTNSNAYPTLAELEIIENFVYGVQPPSLQDLRVRAQNQPLAIVVFASEYRPGAETVHRKHADLCFSRTGVARVGTAEPLYDAKARGFVPFVESAPTSLRVLPARYSAYIAVQRRGNPDAFGPLRFQTGDDSRLFWVPLHKLFDGTECIRNLNLQVSLLSHHVNQKLRRVHLSLKGTGWGEPDISNPPFIFSEGIAELSTKSEFGNGLLVPVVHPNLIEAARYQGKLLTFRVPENSSTLSSSLEIPADGSARHAPEYVHARHKVSENGQIENLNDRPDVERVVREGKYNAQHYLDFTGDGWVEAICPELAVAIPRNIPAYSLVTAPDFFPNCDQRELLEWTEQSVPARLRNNLWRIPPDTLSDVRLAPNLQIEDADFRPEDKTVTTIISQLVTGSVRQMPLSGSPTMRHAYLPDAAAGVFAPGWDVSTDTTAEGVSHLASYGLGSPFPEDAKLCAALSTFWPAVAPDAARTFQPNPSWPTVSPLTDEEIGQVGNQSWDGVTGPRKVTRDGKNFIEYPDFAHADYVENTLQKKFSISLTGQVDVREYEARVLAMANVYRVLGLNTLQARGQWSVFSFRKVVSTDAELTQAQTQTGTRLSGTIYRFEIYRPGSVFNPEDFRKRLVEITENVTLFVTPINILLKRGNGNWSSRRV</sequence>
<reference evidence="1" key="2">
    <citation type="submission" date="2019-11" db="EMBL/GenBank/DDBJ databases">
        <title>Improved Assembly of Tolypothrix boutellei genome.</title>
        <authorList>
            <person name="Sarangi A.N."/>
            <person name="Mukherjee M."/>
            <person name="Ghosh S."/>
            <person name="Singh D."/>
            <person name="Das A."/>
            <person name="Kant S."/>
            <person name="Prusty A."/>
            <person name="Tripathy S."/>
        </authorList>
    </citation>
    <scope>NUCLEOTIDE SEQUENCE</scope>
    <source>
        <strain evidence="1">VB521301</strain>
    </source>
</reference>